<evidence type="ECO:0000313" key="1">
    <source>
        <dbReference type="EMBL" id="AHY47249.1"/>
    </source>
</evidence>
<gene>
    <name evidence="1" type="ORF">RradSPS_1966</name>
    <name evidence="2" type="ORF">SIL72_11540</name>
</gene>
<organism evidence="1 3">
    <name type="scientific">Rubrobacter radiotolerans</name>
    <name type="common">Arthrobacter radiotolerans</name>
    <dbReference type="NCBI Taxonomy" id="42256"/>
    <lineage>
        <taxon>Bacteria</taxon>
        <taxon>Bacillati</taxon>
        <taxon>Actinomycetota</taxon>
        <taxon>Rubrobacteria</taxon>
        <taxon>Rubrobacterales</taxon>
        <taxon>Rubrobacteraceae</taxon>
        <taxon>Rubrobacter</taxon>
    </lineage>
</organism>
<evidence type="ECO:0000313" key="2">
    <source>
        <dbReference type="EMBL" id="MDX5894654.1"/>
    </source>
</evidence>
<dbReference type="OrthoDB" id="5244805at2"/>
<dbReference type="EMBL" id="JAWXXX010000001">
    <property type="protein sequence ID" value="MDX5894654.1"/>
    <property type="molecule type" value="Genomic_DNA"/>
</dbReference>
<reference evidence="2" key="2">
    <citation type="submission" date="2023-11" db="EMBL/GenBank/DDBJ databases">
        <title>MicrobeMod: A computational toolkit for identifying prokaryotic methylation and restriction-modification with nanopore sequencing.</title>
        <authorList>
            <person name="Crits-Christoph A."/>
            <person name="Kang S.C."/>
            <person name="Lee H."/>
            <person name="Ostrov N."/>
        </authorList>
    </citation>
    <scope>NUCLEOTIDE SEQUENCE</scope>
    <source>
        <strain evidence="2">ATCC 51242</strain>
    </source>
</reference>
<dbReference type="AlphaFoldDB" id="A0A023X5A2"/>
<protein>
    <submittedName>
        <fullName evidence="2">DUF2007 domain-containing protein</fullName>
    </submittedName>
</protein>
<dbReference type="Proteomes" id="UP001281130">
    <property type="component" value="Unassembled WGS sequence"/>
</dbReference>
<dbReference type="KEGG" id="rrd:RradSPS_1966"/>
<dbReference type="RefSeq" id="WP_084263886.1">
    <property type="nucleotide sequence ID" value="NZ_CP007514.1"/>
</dbReference>
<proteinExistence type="predicted"/>
<dbReference type="EMBL" id="CP007514">
    <property type="protein sequence ID" value="AHY47249.1"/>
    <property type="molecule type" value="Genomic_DNA"/>
</dbReference>
<accession>A0A023X5A2</accession>
<evidence type="ECO:0000313" key="3">
    <source>
        <dbReference type="Proteomes" id="UP000025229"/>
    </source>
</evidence>
<dbReference type="HOGENOM" id="CLU_2668796_0_0_11"/>
<dbReference type="eggNOG" id="ENOG503260X">
    <property type="taxonomic scope" value="Bacteria"/>
</dbReference>
<sequence length="75" mass="8197">MKERWMKVASAPNEVQALLMEGLLRESDIPVLIQRAPGFDVPEFLAAGPRSILVPTDFLEAATEILSDTTGLGSW</sequence>
<keyword evidence="3" id="KW-1185">Reference proteome</keyword>
<dbReference type="Proteomes" id="UP000025229">
    <property type="component" value="Chromosome"/>
</dbReference>
<name>A0A023X5A2_RUBRA</name>
<reference evidence="1 3" key="1">
    <citation type="submission" date="2014-03" db="EMBL/GenBank/DDBJ databases">
        <title>Complete genome sequence of the Radio-Resistant Rubrobacter radiotolerans RSPS-4.</title>
        <authorList>
            <person name="Egas C.C."/>
            <person name="Barroso C.C."/>
            <person name="Froufe H.J.C."/>
            <person name="Pacheco J.J."/>
            <person name="Albuquerque L.L."/>
            <person name="da Costa M.M.S."/>
        </authorList>
    </citation>
    <scope>NUCLEOTIDE SEQUENCE [LARGE SCALE GENOMIC DNA]</scope>
    <source>
        <strain evidence="1 3">RSPS-4</strain>
    </source>
</reference>